<name>A0A833RLH1_9CERV</name>
<protein>
    <submittedName>
        <fullName evidence="3">Uncharacterized protein</fullName>
    </submittedName>
</protein>
<dbReference type="PANTHER" id="PTHR21859:SF55">
    <property type="entry name" value="SPERMATOGENESIS-ASSOCIATED PROTEIN 31A1-RELATED"/>
    <property type="match status" value="1"/>
</dbReference>
<sequence>MMENLLFSLKSTFDTWLNSSSPFWAIDTILAFLCGLGLFLLILPYLENNPSFAPPRKHGNIRKVRNSWSRLTSI</sequence>
<reference evidence="3 4" key="1">
    <citation type="submission" date="2019-10" db="EMBL/GenBank/DDBJ databases">
        <title>Chromosome-level genome assembly of Tarim red deer.</title>
        <authorList>
            <person name="Ba H."/>
        </authorList>
    </citation>
    <scope>NUCLEOTIDE SEQUENCE [LARGE SCALE GENOMIC DNA]</scope>
    <source>
        <strain evidence="3">CEY-2017</strain>
        <tissue evidence="3">Blood</tissue>
    </source>
</reference>
<evidence type="ECO:0000256" key="1">
    <source>
        <dbReference type="ARBA" id="ARBA00035009"/>
    </source>
</evidence>
<organism evidence="3 4">
    <name type="scientific">Cervus hanglu yarkandensis</name>
    <name type="common">Yarkand deer</name>
    <dbReference type="NCBI Taxonomy" id="84702"/>
    <lineage>
        <taxon>Eukaryota</taxon>
        <taxon>Metazoa</taxon>
        <taxon>Chordata</taxon>
        <taxon>Craniata</taxon>
        <taxon>Vertebrata</taxon>
        <taxon>Euteleostomi</taxon>
        <taxon>Mammalia</taxon>
        <taxon>Eutheria</taxon>
        <taxon>Laurasiatheria</taxon>
        <taxon>Artiodactyla</taxon>
        <taxon>Ruminantia</taxon>
        <taxon>Pecora</taxon>
        <taxon>Cervidae</taxon>
        <taxon>Cervinae</taxon>
        <taxon>Cervus</taxon>
    </lineage>
</organism>
<evidence type="ECO:0000313" key="3">
    <source>
        <dbReference type="EMBL" id="KAF4008368.1"/>
    </source>
</evidence>
<keyword evidence="2" id="KW-0472">Membrane</keyword>
<gene>
    <name evidence="3" type="ORF">G4228_020094</name>
</gene>
<keyword evidence="4" id="KW-1185">Reference proteome</keyword>
<feature type="transmembrane region" description="Helical" evidence="2">
    <location>
        <begin position="23"/>
        <end position="46"/>
    </location>
</feature>
<dbReference type="EMBL" id="WMHW01000976">
    <property type="protein sequence ID" value="KAF4008368.1"/>
    <property type="molecule type" value="Genomic_DNA"/>
</dbReference>
<evidence type="ECO:0000256" key="2">
    <source>
        <dbReference type="SAM" id="Phobius"/>
    </source>
</evidence>
<dbReference type="Proteomes" id="UP000631465">
    <property type="component" value="Unassembled WGS sequence"/>
</dbReference>
<proteinExistence type="inferred from homology"/>
<comment type="caution">
    <text evidence="3">The sequence shown here is derived from an EMBL/GenBank/DDBJ whole genome shotgun (WGS) entry which is preliminary data.</text>
</comment>
<dbReference type="AlphaFoldDB" id="A0A833RLH1"/>
<keyword evidence="2" id="KW-0812">Transmembrane</keyword>
<dbReference type="PANTHER" id="PTHR21859">
    <property type="entry name" value="ACROSOME-SPECIFIC PROTEIN"/>
    <property type="match status" value="1"/>
</dbReference>
<accession>A0A833RLH1</accession>
<comment type="similarity">
    <text evidence="1">Belongs to the SPATA31 family.</text>
</comment>
<keyword evidence="2" id="KW-1133">Transmembrane helix</keyword>
<evidence type="ECO:0000313" key="4">
    <source>
        <dbReference type="Proteomes" id="UP000631465"/>
    </source>
</evidence>